<proteinExistence type="predicted"/>
<keyword evidence="4" id="KW-1185">Reference proteome</keyword>
<name>G7K6F7_MEDTR</name>
<dbReference type="Proteomes" id="UP000002051">
    <property type="component" value="Chromosome 5"/>
</dbReference>
<evidence type="ECO:0000256" key="1">
    <source>
        <dbReference type="SAM" id="Coils"/>
    </source>
</evidence>
<feature type="coiled-coil region" evidence="1">
    <location>
        <begin position="23"/>
        <end position="50"/>
    </location>
</feature>
<dbReference type="AlphaFoldDB" id="G7K6F7"/>
<dbReference type="PaxDb" id="3880-AES93795"/>
<dbReference type="EMBL" id="CM001221">
    <property type="protein sequence ID" value="AES93795.1"/>
    <property type="molecule type" value="Genomic_DNA"/>
</dbReference>
<gene>
    <name evidence="2" type="ordered locus">MTR_5g007570</name>
</gene>
<keyword evidence="1" id="KW-0175">Coiled coil</keyword>
<evidence type="ECO:0000313" key="3">
    <source>
        <dbReference type="EnsemblPlants" id="AES93795"/>
    </source>
</evidence>
<sequence length="68" mass="8251">MSLHFFTKNKCLPIVIFHGIGRVLELNLKEKQIEERVEEFESKVKLVERQMKYLYSKKESFELPFQFV</sequence>
<reference evidence="2 4" key="1">
    <citation type="journal article" date="2011" name="Nature">
        <title>The Medicago genome provides insight into the evolution of rhizobial symbioses.</title>
        <authorList>
            <person name="Young N.D."/>
            <person name="Debelle F."/>
            <person name="Oldroyd G.E."/>
            <person name="Geurts R."/>
            <person name="Cannon S.B."/>
            <person name="Udvardi M.K."/>
            <person name="Benedito V.A."/>
            <person name="Mayer K.F."/>
            <person name="Gouzy J."/>
            <person name="Schoof H."/>
            <person name="Van de Peer Y."/>
            <person name="Proost S."/>
            <person name="Cook D.R."/>
            <person name="Meyers B.C."/>
            <person name="Spannagl M."/>
            <person name="Cheung F."/>
            <person name="De Mita S."/>
            <person name="Krishnakumar V."/>
            <person name="Gundlach H."/>
            <person name="Zhou S."/>
            <person name="Mudge J."/>
            <person name="Bharti A.K."/>
            <person name="Murray J.D."/>
            <person name="Naoumkina M.A."/>
            <person name="Rosen B."/>
            <person name="Silverstein K.A."/>
            <person name="Tang H."/>
            <person name="Rombauts S."/>
            <person name="Zhao P.X."/>
            <person name="Zhou P."/>
            <person name="Barbe V."/>
            <person name="Bardou P."/>
            <person name="Bechner M."/>
            <person name="Bellec A."/>
            <person name="Berger A."/>
            <person name="Berges H."/>
            <person name="Bidwell S."/>
            <person name="Bisseling T."/>
            <person name="Choisne N."/>
            <person name="Couloux A."/>
            <person name="Denny R."/>
            <person name="Deshpande S."/>
            <person name="Dai X."/>
            <person name="Doyle J.J."/>
            <person name="Dudez A.M."/>
            <person name="Farmer A.D."/>
            <person name="Fouteau S."/>
            <person name="Franken C."/>
            <person name="Gibelin C."/>
            <person name="Gish J."/>
            <person name="Goldstein S."/>
            <person name="Gonzalez A.J."/>
            <person name="Green P.J."/>
            <person name="Hallab A."/>
            <person name="Hartog M."/>
            <person name="Hua A."/>
            <person name="Humphray S.J."/>
            <person name="Jeong D.H."/>
            <person name="Jing Y."/>
            <person name="Jocker A."/>
            <person name="Kenton S.M."/>
            <person name="Kim D.J."/>
            <person name="Klee K."/>
            <person name="Lai H."/>
            <person name="Lang C."/>
            <person name="Lin S."/>
            <person name="Macmil S.L."/>
            <person name="Magdelenat G."/>
            <person name="Matthews L."/>
            <person name="McCorrison J."/>
            <person name="Monaghan E.L."/>
            <person name="Mun J.H."/>
            <person name="Najar F.Z."/>
            <person name="Nicholson C."/>
            <person name="Noirot C."/>
            <person name="O'Bleness M."/>
            <person name="Paule C.R."/>
            <person name="Poulain J."/>
            <person name="Prion F."/>
            <person name="Qin B."/>
            <person name="Qu C."/>
            <person name="Retzel E.F."/>
            <person name="Riddle C."/>
            <person name="Sallet E."/>
            <person name="Samain S."/>
            <person name="Samson N."/>
            <person name="Sanders I."/>
            <person name="Saurat O."/>
            <person name="Scarpelli C."/>
            <person name="Schiex T."/>
            <person name="Segurens B."/>
            <person name="Severin A.J."/>
            <person name="Sherrier D.J."/>
            <person name="Shi R."/>
            <person name="Sims S."/>
            <person name="Singer S.R."/>
            <person name="Sinharoy S."/>
            <person name="Sterck L."/>
            <person name="Viollet A."/>
            <person name="Wang B.B."/>
            <person name="Wang K."/>
            <person name="Wang M."/>
            <person name="Wang X."/>
            <person name="Warfsmann J."/>
            <person name="Weissenbach J."/>
            <person name="White D.D."/>
            <person name="White J.D."/>
            <person name="Wiley G.B."/>
            <person name="Wincker P."/>
            <person name="Xing Y."/>
            <person name="Yang L."/>
            <person name="Yao Z."/>
            <person name="Ying F."/>
            <person name="Zhai J."/>
            <person name="Zhou L."/>
            <person name="Zuber A."/>
            <person name="Denarie J."/>
            <person name="Dixon R.A."/>
            <person name="May G.D."/>
            <person name="Schwartz D.C."/>
            <person name="Rogers J."/>
            <person name="Quetier F."/>
            <person name="Town C.D."/>
            <person name="Roe B.A."/>
        </authorList>
    </citation>
    <scope>NUCLEOTIDE SEQUENCE [LARGE SCALE GENOMIC DNA]</scope>
    <source>
        <strain evidence="2">A17</strain>
        <strain evidence="3 4">cv. Jemalong A17</strain>
    </source>
</reference>
<dbReference type="EnsemblPlants" id="AES93795">
    <property type="protein sequence ID" value="AES93795"/>
    <property type="gene ID" value="MTR_5g007570"/>
</dbReference>
<reference evidence="2 4" key="2">
    <citation type="journal article" date="2014" name="BMC Genomics">
        <title>An improved genome release (version Mt4.0) for the model legume Medicago truncatula.</title>
        <authorList>
            <person name="Tang H."/>
            <person name="Krishnakumar V."/>
            <person name="Bidwell S."/>
            <person name="Rosen B."/>
            <person name="Chan A."/>
            <person name="Zhou S."/>
            <person name="Gentzbittel L."/>
            <person name="Childs K.L."/>
            <person name="Yandell M."/>
            <person name="Gundlach H."/>
            <person name="Mayer K.F."/>
            <person name="Schwartz D.C."/>
            <person name="Town C.D."/>
        </authorList>
    </citation>
    <scope>GENOME REANNOTATION</scope>
    <source>
        <strain evidence="3 4">cv. Jemalong A17</strain>
    </source>
</reference>
<accession>G7K6F7</accession>
<dbReference type="HOGENOM" id="CLU_2797789_0_0_1"/>
<evidence type="ECO:0000313" key="2">
    <source>
        <dbReference type="EMBL" id="AES93795.1"/>
    </source>
</evidence>
<organism evidence="2 4">
    <name type="scientific">Medicago truncatula</name>
    <name type="common">Barrel medic</name>
    <name type="synonym">Medicago tribuloides</name>
    <dbReference type="NCBI Taxonomy" id="3880"/>
    <lineage>
        <taxon>Eukaryota</taxon>
        <taxon>Viridiplantae</taxon>
        <taxon>Streptophyta</taxon>
        <taxon>Embryophyta</taxon>
        <taxon>Tracheophyta</taxon>
        <taxon>Spermatophyta</taxon>
        <taxon>Magnoliopsida</taxon>
        <taxon>eudicotyledons</taxon>
        <taxon>Gunneridae</taxon>
        <taxon>Pentapetalae</taxon>
        <taxon>rosids</taxon>
        <taxon>fabids</taxon>
        <taxon>Fabales</taxon>
        <taxon>Fabaceae</taxon>
        <taxon>Papilionoideae</taxon>
        <taxon>50 kb inversion clade</taxon>
        <taxon>NPAAA clade</taxon>
        <taxon>Hologalegina</taxon>
        <taxon>IRL clade</taxon>
        <taxon>Trifolieae</taxon>
        <taxon>Medicago</taxon>
    </lineage>
</organism>
<protein>
    <recommendedName>
        <fullName evidence="5">Transmembrane protein</fullName>
    </recommendedName>
</protein>
<evidence type="ECO:0000313" key="4">
    <source>
        <dbReference type="Proteomes" id="UP000002051"/>
    </source>
</evidence>
<evidence type="ECO:0008006" key="5">
    <source>
        <dbReference type="Google" id="ProtNLM"/>
    </source>
</evidence>
<reference evidence="3" key="3">
    <citation type="submission" date="2015-04" db="UniProtKB">
        <authorList>
            <consortium name="EnsemblPlants"/>
        </authorList>
    </citation>
    <scope>IDENTIFICATION</scope>
    <source>
        <strain evidence="3">cv. Jemalong A17</strain>
    </source>
</reference>